<gene>
    <name evidence="1" type="ORF">SO3561_08900</name>
</gene>
<dbReference type="InterPro" id="IPR046075">
    <property type="entry name" value="DUF6093"/>
</dbReference>
<accession>A0A250VTM9</accession>
<organism evidence="1 2">
    <name type="scientific">Streptomyces olivochromogenes</name>
    <dbReference type="NCBI Taxonomy" id="1963"/>
    <lineage>
        <taxon>Bacteria</taxon>
        <taxon>Bacillati</taxon>
        <taxon>Actinomycetota</taxon>
        <taxon>Actinomycetes</taxon>
        <taxon>Kitasatosporales</taxon>
        <taxon>Streptomycetaceae</taxon>
        <taxon>Streptomyces</taxon>
    </lineage>
</organism>
<dbReference type="Proteomes" id="UP000217446">
    <property type="component" value="Unassembled WGS sequence"/>
</dbReference>
<keyword evidence="2" id="KW-1185">Reference proteome</keyword>
<dbReference type="Pfam" id="PF19586">
    <property type="entry name" value="DUF6093"/>
    <property type="match status" value="1"/>
</dbReference>
<evidence type="ECO:0000313" key="2">
    <source>
        <dbReference type="Proteomes" id="UP000217446"/>
    </source>
</evidence>
<name>A0A250VTM9_STROL</name>
<reference evidence="2" key="1">
    <citation type="submission" date="2017-05" db="EMBL/GenBank/DDBJ databases">
        <title>Streptomyces olivochromogenes NBRC 3561 whole genome shotgun sequence.</title>
        <authorList>
            <person name="Dohra H."/>
            <person name="Kodani S."/>
        </authorList>
    </citation>
    <scope>NUCLEOTIDE SEQUENCE [LARGE SCALE GENOMIC DNA]</scope>
    <source>
        <strain evidence="2">NBRC 3561</strain>
    </source>
</reference>
<sequence length="135" mass="14294">MTAIDIQPLLAAGRAAHDQLLVDTCTISRPGASTLDRPTSVLTPGTPTVLYSGACRLKPQRVPRNEEAGERLTIVARYELALPFASLATDNLRVGDAVVITASGDTRLVDQPFAVMAVDFSSTATAWRITVEGAT</sequence>
<dbReference type="STRING" id="1963.AQJ27_44830"/>
<comment type="caution">
    <text evidence="1">The sequence shown here is derived from an EMBL/GenBank/DDBJ whole genome shotgun (WGS) entry which is preliminary data.</text>
</comment>
<protein>
    <submittedName>
        <fullName evidence="1">Uncharacterized protein</fullName>
    </submittedName>
</protein>
<dbReference type="EMBL" id="BDQI01000034">
    <property type="protein sequence ID" value="GAX57330.1"/>
    <property type="molecule type" value="Genomic_DNA"/>
</dbReference>
<proteinExistence type="predicted"/>
<dbReference type="AlphaFoldDB" id="A0A250VTM9"/>
<evidence type="ECO:0000313" key="1">
    <source>
        <dbReference type="EMBL" id="GAX57330.1"/>
    </source>
</evidence>
<dbReference type="RefSeq" id="WP_067382901.1">
    <property type="nucleotide sequence ID" value="NZ_BDQI01000034.1"/>
</dbReference>